<feature type="domain" description="ABC transporter" evidence="9">
    <location>
        <begin position="888"/>
        <end position="1122"/>
    </location>
</feature>
<keyword evidence="12" id="KW-1185">Reference proteome</keyword>
<feature type="transmembrane region" description="Helical" evidence="8">
    <location>
        <begin position="566"/>
        <end position="585"/>
    </location>
</feature>
<sequence>MWLGKRGVAHEGHMWAMALLLSSLLSTISIHQLYVQSAKIGVQVRAALTGMIYRKSLRIARSVGGAGHVINMVSSDVNRVVQACTEFHYFWSAFTETAVILGLIGYEARAACVPVYVLVVLLLPAQYYLGRKTLEFQEANAAVSTERIHLMSEVLTAIKLIKFYAWERPFSERIDAIRAKEVEYLRKGMYVKSINFAIVFSIPVLAAVTCLSMYNGIYGRPDATKVFVILSVLNTLRYPFLNLPLAVRSTTGAQISLARLNTYFKSVELQPIPKTPSPPHDPRVAFSIQAGVFQWEGTEKPAVSNVNIEARRGEIIAVIGDVGSGKSSLLGAILGQCTLKSGSIAIHGSTSYVPQEAWILGSMTLRDNILFGSAMDRARYREIIRVAGLQRDLTLLVAGDKTEMAERGANLSGGQKHRVSLARAVYSNSDIILLDSPLAALDAKVGRHIFEECFLSNLRNQGQKAVVLVTHQLQYLSQVDKIIVMKAGQIVQYGTYDELCQDAGFTKMIEKHVSAQTEDAAPEDDGIMDSDEDDENMVRNNLIKEDRSTEDVGFVNYVHWAAAGKGVTATVLIVIFFFLVHGVRIASDYWLRLWVPNTLNKPDSLYLGVYGGFIVIFGLGAAARGFLFSNEAALKTEMLHQQMFRRVMRAPQGFFDTTPLARLLAAFSKHQTTIDDTTPDLLLQALQYVPLSLGAMIIIACIVPYNYGPVIGIAILAVLLVMYGGPAEKKAKQIEAITKPPLMSHLTSTLEGLFSIRAYEAQIRFDDMNLERLDTNDEALFTMALVKSWLAFNIDIVTCVLIYLTAMLIVIRRFHMDQVASNAGLALSNALQMLVFLQWAVRMLGDVNAQMSSVGQLHYYGSDAVPQEAPAEIPETKPPADWPSKGVIEYRDVSLRYQPDGVDVLKKVSFHVGAHEKIGLVGRTGSGKSTLLIALLRIVELHSGQIILDGIDLATIGLNDLRRNIAIVPQESVLFVGTIRSNVDPFHKCTDDEIWRALDAVQLGEMIRSQPQKLDSPVVENGMNFSLGQRQLFCMARAILSKARILVLDEASSALTLEFDELILETIKQNFADVTVVTVAHRLLSIAGGNAVLVMEGGVAREYDEPIRLLDNPNGDFSQLVANTGPAAARKIREHCQLAHDEREAAKAAGL</sequence>
<feature type="transmembrane region" description="Helical" evidence="8">
    <location>
        <begin position="685"/>
        <end position="703"/>
    </location>
</feature>
<feature type="transmembrane region" description="Helical" evidence="8">
    <location>
        <begin position="194"/>
        <end position="214"/>
    </location>
</feature>
<dbReference type="InterPro" id="IPR027417">
    <property type="entry name" value="P-loop_NTPase"/>
</dbReference>
<evidence type="ECO:0000256" key="5">
    <source>
        <dbReference type="ARBA" id="ARBA00022840"/>
    </source>
</evidence>
<name>A0A4P9X2Z0_9FUNG</name>
<accession>A0A4P9X2Z0</accession>
<dbReference type="InterPro" id="IPR011527">
    <property type="entry name" value="ABC1_TM_dom"/>
</dbReference>
<dbReference type="PROSITE" id="PS00211">
    <property type="entry name" value="ABC_TRANSPORTER_1"/>
    <property type="match status" value="1"/>
</dbReference>
<feature type="transmembrane region" description="Helical" evidence="8">
    <location>
        <begin position="12"/>
        <end position="35"/>
    </location>
</feature>
<dbReference type="Gene3D" id="3.40.50.300">
    <property type="entry name" value="P-loop containing nucleotide triphosphate hydrolases"/>
    <property type="match status" value="2"/>
</dbReference>
<dbReference type="OrthoDB" id="6500128at2759"/>
<dbReference type="PANTHER" id="PTHR24223:SF447">
    <property type="entry name" value="MULTIDRUG RESISTANCE-ASSOCIATED PROTEIN 5"/>
    <property type="match status" value="1"/>
</dbReference>
<keyword evidence="7 8" id="KW-0472">Membrane</keyword>
<keyword evidence="3 8" id="KW-0812">Transmembrane</keyword>
<comment type="subcellular location">
    <subcellularLocation>
        <location evidence="1">Membrane</location>
        <topology evidence="1">Multi-pass membrane protein</topology>
    </subcellularLocation>
</comment>
<dbReference type="EMBL" id="ML014290">
    <property type="protein sequence ID" value="RKO99373.1"/>
    <property type="molecule type" value="Genomic_DNA"/>
</dbReference>
<dbReference type="Proteomes" id="UP000274922">
    <property type="component" value="Unassembled WGS sequence"/>
</dbReference>
<evidence type="ECO:0000313" key="12">
    <source>
        <dbReference type="Proteomes" id="UP000274922"/>
    </source>
</evidence>
<dbReference type="GO" id="GO:0005524">
    <property type="term" value="F:ATP binding"/>
    <property type="evidence" value="ECO:0007669"/>
    <property type="project" value="UniProtKB-KW"/>
</dbReference>
<dbReference type="InterPro" id="IPR003593">
    <property type="entry name" value="AAA+_ATPase"/>
</dbReference>
<dbReference type="FunFam" id="3.40.50.300:FF:000163">
    <property type="entry name" value="Multidrug resistance-associated protein member 4"/>
    <property type="match status" value="1"/>
</dbReference>
<evidence type="ECO:0000259" key="10">
    <source>
        <dbReference type="PROSITE" id="PS50929"/>
    </source>
</evidence>
<evidence type="ECO:0000256" key="7">
    <source>
        <dbReference type="ARBA" id="ARBA00023136"/>
    </source>
</evidence>
<evidence type="ECO:0000256" key="4">
    <source>
        <dbReference type="ARBA" id="ARBA00022741"/>
    </source>
</evidence>
<feature type="transmembrane region" description="Helical" evidence="8">
    <location>
        <begin position="605"/>
        <end position="627"/>
    </location>
</feature>
<dbReference type="STRING" id="1555241.A0A4P9X2Z0"/>
<keyword evidence="6 8" id="KW-1133">Transmembrane helix</keyword>
<dbReference type="GO" id="GO:0016887">
    <property type="term" value="F:ATP hydrolysis activity"/>
    <property type="evidence" value="ECO:0007669"/>
    <property type="project" value="InterPro"/>
</dbReference>
<dbReference type="SUPFAM" id="SSF90123">
    <property type="entry name" value="ABC transporter transmembrane region"/>
    <property type="match status" value="2"/>
</dbReference>
<keyword evidence="2" id="KW-0813">Transport</keyword>
<dbReference type="Pfam" id="PF00664">
    <property type="entry name" value="ABC_membrane"/>
    <property type="match status" value="2"/>
</dbReference>
<organism evidence="11 12">
    <name type="scientific">Caulochytrium protostelioides</name>
    <dbReference type="NCBI Taxonomy" id="1555241"/>
    <lineage>
        <taxon>Eukaryota</taxon>
        <taxon>Fungi</taxon>
        <taxon>Fungi incertae sedis</taxon>
        <taxon>Chytridiomycota</taxon>
        <taxon>Chytridiomycota incertae sedis</taxon>
        <taxon>Chytridiomycetes</taxon>
        <taxon>Caulochytriales</taxon>
        <taxon>Caulochytriaceae</taxon>
        <taxon>Caulochytrium</taxon>
    </lineage>
</organism>
<dbReference type="Gene3D" id="1.20.1560.10">
    <property type="entry name" value="ABC transporter type 1, transmembrane domain"/>
    <property type="match status" value="2"/>
</dbReference>
<dbReference type="InterPro" id="IPR044746">
    <property type="entry name" value="ABCC_6TM_D1"/>
</dbReference>
<feature type="domain" description="ABC transmembrane type-1" evidence="10">
    <location>
        <begin position="1"/>
        <end position="252"/>
    </location>
</feature>
<evidence type="ECO:0000259" key="9">
    <source>
        <dbReference type="PROSITE" id="PS50893"/>
    </source>
</evidence>
<dbReference type="InterPro" id="IPR003439">
    <property type="entry name" value="ABC_transporter-like_ATP-bd"/>
</dbReference>
<dbReference type="AlphaFoldDB" id="A0A4P9X2Z0"/>
<dbReference type="CDD" id="cd03244">
    <property type="entry name" value="ABCC_MRP_domain2"/>
    <property type="match status" value="1"/>
</dbReference>
<dbReference type="PANTHER" id="PTHR24223">
    <property type="entry name" value="ATP-BINDING CASSETTE SUB-FAMILY C"/>
    <property type="match status" value="1"/>
</dbReference>
<evidence type="ECO:0008006" key="13">
    <source>
        <dbReference type="Google" id="ProtNLM"/>
    </source>
</evidence>
<dbReference type="PROSITE" id="PS50893">
    <property type="entry name" value="ABC_TRANSPORTER_2"/>
    <property type="match status" value="2"/>
</dbReference>
<dbReference type="SMART" id="SM00382">
    <property type="entry name" value="AAA"/>
    <property type="match status" value="2"/>
</dbReference>
<dbReference type="InterPro" id="IPR036640">
    <property type="entry name" value="ABC1_TM_sf"/>
</dbReference>
<evidence type="ECO:0000256" key="6">
    <source>
        <dbReference type="ARBA" id="ARBA00022989"/>
    </source>
</evidence>
<evidence type="ECO:0000256" key="2">
    <source>
        <dbReference type="ARBA" id="ARBA00022448"/>
    </source>
</evidence>
<dbReference type="SUPFAM" id="SSF52540">
    <property type="entry name" value="P-loop containing nucleoside triphosphate hydrolases"/>
    <property type="match status" value="2"/>
</dbReference>
<dbReference type="InterPro" id="IPR050173">
    <property type="entry name" value="ABC_transporter_C-like"/>
</dbReference>
<evidence type="ECO:0000256" key="1">
    <source>
        <dbReference type="ARBA" id="ARBA00004141"/>
    </source>
</evidence>
<dbReference type="CDD" id="cd18580">
    <property type="entry name" value="ABC_6TM_ABCC_D2"/>
    <property type="match status" value="1"/>
</dbReference>
<evidence type="ECO:0000256" key="3">
    <source>
        <dbReference type="ARBA" id="ARBA00022692"/>
    </source>
</evidence>
<dbReference type="FunFam" id="3.40.50.300:FF:000997">
    <property type="entry name" value="Multidrug resistance-associated protein 1"/>
    <property type="match status" value="1"/>
</dbReference>
<dbReference type="CDD" id="cd03250">
    <property type="entry name" value="ABCC_MRP_domain1"/>
    <property type="match status" value="1"/>
</dbReference>
<evidence type="ECO:0000313" key="11">
    <source>
        <dbReference type="EMBL" id="RKO99373.1"/>
    </source>
</evidence>
<feature type="transmembrane region" description="Helical" evidence="8">
    <location>
        <begin position="710"/>
        <end position="726"/>
    </location>
</feature>
<dbReference type="Pfam" id="PF00005">
    <property type="entry name" value="ABC_tran"/>
    <property type="match status" value="2"/>
</dbReference>
<keyword evidence="5" id="KW-0067">ATP-binding</keyword>
<keyword evidence="4" id="KW-0547">Nucleotide-binding</keyword>
<dbReference type="GO" id="GO:0140359">
    <property type="term" value="F:ABC-type transporter activity"/>
    <property type="evidence" value="ECO:0007669"/>
    <property type="project" value="InterPro"/>
</dbReference>
<protein>
    <recommendedName>
        <fullName evidence="13">P-loop containing nucleoside triphosphate hydrolase protein</fullName>
    </recommendedName>
</protein>
<feature type="domain" description="ABC transmembrane type-1" evidence="10">
    <location>
        <begin position="571"/>
        <end position="849"/>
    </location>
</feature>
<feature type="transmembrane region" description="Helical" evidence="8">
    <location>
        <begin position="789"/>
        <end position="811"/>
    </location>
</feature>
<feature type="domain" description="ABC transporter" evidence="9">
    <location>
        <begin position="267"/>
        <end position="512"/>
    </location>
</feature>
<dbReference type="PROSITE" id="PS50929">
    <property type="entry name" value="ABC_TM1F"/>
    <property type="match status" value="2"/>
</dbReference>
<dbReference type="InterPro" id="IPR017871">
    <property type="entry name" value="ABC_transporter-like_CS"/>
</dbReference>
<dbReference type="GO" id="GO:0016020">
    <property type="term" value="C:membrane"/>
    <property type="evidence" value="ECO:0007669"/>
    <property type="project" value="UniProtKB-SubCell"/>
</dbReference>
<proteinExistence type="predicted"/>
<gene>
    <name evidence="11" type="ORF">CXG81DRAFT_14602</name>
</gene>
<dbReference type="CDD" id="cd18579">
    <property type="entry name" value="ABC_6TM_ABCC_D1"/>
    <property type="match status" value="1"/>
</dbReference>
<reference evidence="12" key="1">
    <citation type="journal article" date="2018" name="Nat. Microbiol.">
        <title>Leveraging single-cell genomics to expand the fungal tree of life.</title>
        <authorList>
            <person name="Ahrendt S.R."/>
            <person name="Quandt C.A."/>
            <person name="Ciobanu D."/>
            <person name="Clum A."/>
            <person name="Salamov A."/>
            <person name="Andreopoulos B."/>
            <person name="Cheng J.F."/>
            <person name="Woyke T."/>
            <person name="Pelin A."/>
            <person name="Henrissat B."/>
            <person name="Reynolds N.K."/>
            <person name="Benny G.L."/>
            <person name="Smith M.E."/>
            <person name="James T.Y."/>
            <person name="Grigoriev I.V."/>
        </authorList>
    </citation>
    <scope>NUCLEOTIDE SEQUENCE [LARGE SCALE GENOMIC DNA]</scope>
    <source>
        <strain evidence="12">ATCC 52028</strain>
    </source>
</reference>
<evidence type="ECO:0000256" key="8">
    <source>
        <dbReference type="SAM" id="Phobius"/>
    </source>
</evidence>
<dbReference type="InterPro" id="IPR044726">
    <property type="entry name" value="ABCC_6TM_D2"/>
</dbReference>